<dbReference type="GO" id="GO:0008270">
    <property type="term" value="F:zinc ion binding"/>
    <property type="evidence" value="ECO:0007669"/>
    <property type="project" value="InterPro"/>
</dbReference>
<dbReference type="InterPro" id="IPR002328">
    <property type="entry name" value="ADH_Zn_CS"/>
</dbReference>
<dbReference type="InterPro" id="IPR036291">
    <property type="entry name" value="NAD(P)-bd_dom_sf"/>
</dbReference>
<dbReference type="SUPFAM" id="SSF50129">
    <property type="entry name" value="GroES-like"/>
    <property type="match status" value="1"/>
</dbReference>
<dbReference type="PANTHER" id="PTHR43401">
    <property type="entry name" value="L-THREONINE 3-DEHYDROGENASE"/>
    <property type="match status" value="1"/>
</dbReference>
<evidence type="ECO:0000256" key="2">
    <source>
        <dbReference type="ARBA" id="ARBA00022833"/>
    </source>
</evidence>
<keyword evidence="3" id="KW-0560">Oxidoreductase</keyword>
<dbReference type="PANTHER" id="PTHR43401:SF2">
    <property type="entry name" value="L-THREONINE 3-DEHYDROGENASE"/>
    <property type="match status" value="1"/>
</dbReference>
<reference evidence="6" key="1">
    <citation type="journal article" date="2014" name="Front. Microbiol.">
        <title>High frequency of phylogenetically diverse reductive dehalogenase-homologous genes in deep subseafloor sedimentary metagenomes.</title>
        <authorList>
            <person name="Kawai M."/>
            <person name="Futagami T."/>
            <person name="Toyoda A."/>
            <person name="Takaki Y."/>
            <person name="Nishi S."/>
            <person name="Hori S."/>
            <person name="Arai W."/>
            <person name="Tsubouchi T."/>
            <person name="Morono Y."/>
            <person name="Uchiyama I."/>
            <person name="Ito T."/>
            <person name="Fujiyama A."/>
            <person name="Inagaki F."/>
            <person name="Takami H."/>
        </authorList>
    </citation>
    <scope>NUCLEOTIDE SEQUENCE</scope>
    <source>
        <strain evidence="6">Expedition CK06-06</strain>
    </source>
</reference>
<dbReference type="InterPro" id="IPR013154">
    <property type="entry name" value="ADH-like_N"/>
</dbReference>
<dbReference type="Gene3D" id="3.40.50.720">
    <property type="entry name" value="NAD(P)-binding Rossmann-like Domain"/>
    <property type="match status" value="1"/>
</dbReference>
<evidence type="ECO:0000259" key="4">
    <source>
        <dbReference type="Pfam" id="PF00107"/>
    </source>
</evidence>
<dbReference type="AlphaFoldDB" id="X0Z679"/>
<organism evidence="6">
    <name type="scientific">marine sediment metagenome</name>
    <dbReference type="NCBI Taxonomy" id="412755"/>
    <lineage>
        <taxon>unclassified sequences</taxon>
        <taxon>metagenomes</taxon>
        <taxon>ecological metagenomes</taxon>
    </lineage>
</organism>
<dbReference type="Pfam" id="PF08240">
    <property type="entry name" value="ADH_N"/>
    <property type="match status" value="1"/>
</dbReference>
<keyword evidence="2" id="KW-0862">Zinc</keyword>
<dbReference type="Pfam" id="PF00107">
    <property type="entry name" value="ADH_zinc_N"/>
    <property type="match status" value="1"/>
</dbReference>
<protein>
    <submittedName>
        <fullName evidence="6">Uncharacterized protein</fullName>
    </submittedName>
</protein>
<dbReference type="InterPro" id="IPR011032">
    <property type="entry name" value="GroES-like_sf"/>
</dbReference>
<feature type="domain" description="Alcohol dehydrogenase-like C-terminal" evidence="4">
    <location>
        <begin position="166"/>
        <end position="236"/>
    </location>
</feature>
<feature type="non-terminal residue" evidence="6">
    <location>
        <position position="236"/>
    </location>
</feature>
<feature type="domain" description="Alcohol dehydrogenase-like N-terminal" evidence="5">
    <location>
        <begin position="17"/>
        <end position="127"/>
    </location>
</feature>
<accession>X0Z679</accession>
<keyword evidence="1" id="KW-0479">Metal-binding</keyword>
<evidence type="ECO:0000256" key="3">
    <source>
        <dbReference type="ARBA" id="ARBA00023002"/>
    </source>
</evidence>
<name>X0Z679_9ZZZZ</name>
<dbReference type="InterPro" id="IPR013149">
    <property type="entry name" value="ADH-like_C"/>
</dbReference>
<sequence>KGPGNLELRDVAVPKAGPGEVLLKILAAGVCGTDLHVRDDTFPYWPPVILGHEFCGRVEELGEGVSLLAVGDRVVGEPHTRACGHCWLCRTGNIQICPEKRSPGWGIDGAMAEYLVMPERLLHKLPESISDEVGAVIEPTANAVHDVLERAGVASGDFVVVIGPGPIGLLAAMTARAAGAREVMIVGTAADEAQRLPKARELGFRHVVNVERQNPLEIAAELTAGVGADLVVECSG</sequence>
<comment type="caution">
    <text evidence="6">The sequence shown here is derived from an EMBL/GenBank/DDBJ whole genome shotgun (WGS) entry which is preliminary data.</text>
</comment>
<evidence type="ECO:0000313" key="6">
    <source>
        <dbReference type="EMBL" id="GAG44051.1"/>
    </source>
</evidence>
<dbReference type="GO" id="GO:0016491">
    <property type="term" value="F:oxidoreductase activity"/>
    <property type="evidence" value="ECO:0007669"/>
    <property type="project" value="UniProtKB-KW"/>
</dbReference>
<evidence type="ECO:0000256" key="1">
    <source>
        <dbReference type="ARBA" id="ARBA00022723"/>
    </source>
</evidence>
<feature type="non-terminal residue" evidence="6">
    <location>
        <position position="1"/>
    </location>
</feature>
<proteinExistence type="predicted"/>
<dbReference type="SUPFAM" id="SSF51735">
    <property type="entry name" value="NAD(P)-binding Rossmann-fold domains"/>
    <property type="match status" value="1"/>
</dbReference>
<dbReference type="PROSITE" id="PS00059">
    <property type="entry name" value="ADH_ZINC"/>
    <property type="match status" value="1"/>
</dbReference>
<dbReference type="InterPro" id="IPR050129">
    <property type="entry name" value="Zn_alcohol_dh"/>
</dbReference>
<evidence type="ECO:0000259" key="5">
    <source>
        <dbReference type="Pfam" id="PF08240"/>
    </source>
</evidence>
<gene>
    <name evidence="6" type="ORF">S01H1_76440</name>
</gene>
<dbReference type="Gene3D" id="3.90.180.10">
    <property type="entry name" value="Medium-chain alcohol dehydrogenases, catalytic domain"/>
    <property type="match status" value="1"/>
</dbReference>
<dbReference type="EMBL" id="BARS01051299">
    <property type="protein sequence ID" value="GAG44051.1"/>
    <property type="molecule type" value="Genomic_DNA"/>
</dbReference>